<dbReference type="RefSeq" id="WP_123044316.1">
    <property type="nucleotide sequence ID" value="NZ_RDSR01000001.1"/>
</dbReference>
<keyword evidence="6 8" id="KW-0472">Membrane</keyword>
<dbReference type="GO" id="GO:0016872">
    <property type="term" value="F:intramolecular lyase activity"/>
    <property type="evidence" value="ECO:0007669"/>
    <property type="project" value="InterPro"/>
</dbReference>
<feature type="transmembrane region" description="Helical" evidence="8">
    <location>
        <begin position="83"/>
        <end position="100"/>
    </location>
</feature>
<dbReference type="AlphaFoldDB" id="A0A3M8LRB5"/>
<organism evidence="10 11">
    <name type="scientific">Cryobacterium tepidiphilum</name>
    <dbReference type="NCBI Taxonomy" id="2486026"/>
    <lineage>
        <taxon>Bacteria</taxon>
        <taxon>Bacillati</taxon>
        <taxon>Actinomycetota</taxon>
        <taxon>Actinomycetes</taxon>
        <taxon>Micrococcales</taxon>
        <taxon>Microbacteriaceae</taxon>
        <taxon>Cryobacterium</taxon>
    </lineage>
</organism>
<dbReference type="OrthoDB" id="4411839at2"/>
<comment type="subcellular location">
    <subcellularLocation>
        <location evidence="1">Membrane</location>
        <topology evidence="1">Multi-pass membrane protein</topology>
    </subcellularLocation>
</comment>
<keyword evidence="4" id="KW-0125">Carotenoid biosynthesis</keyword>
<evidence type="ECO:0000256" key="5">
    <source>
        <dbReference type="ARBA" id="ARBA00022989"/>
    </source>
</evidence>
<comment type="pathway">
    <text evidence="2">Carotenoid biosynthesis.</text>
</comment>
<name>A0A3M8LRB5_9MICO</name>
<dbReference type="EMBL" id="RDSR01000001">
    <property type="protein sequence ID" value="RNE67284.1"/>
    <property type="molecule type" value="Genomic_DNA"/>
</dbReference>
<dbReference type="GO" id="GO:0016020">
    <property type="term" value="C:membrane"/>
    <property type="evidence" value="ECO:0007669"/>
    <property type="project" value="UniProtKB-SubCell"/>
</dbReference>
<evidence type="ECO:0000256" key="2">
    <source>
        <dbReference type="ARBA" id="ARBA00004829"/>
    </source>
</evidence>
<evidence type="ECO:0000256" key="1">
    <source>
        <dbReference type="ARBA" id="ARBA00004141"/>
    </source>
</evidence>
<dbReference type="GO" id="GO:0016117">
    <property type="term" value="P:carotenoid biosynthetic process"/>
    <property type="evidence" value="ECO:0007669"/>
    <property type="project" value="UniProtKB-KW"/>
</dbReference>
<dbReference type="InterPro" id="IPR017825">
    <property type="entry name" value="Lycopene_cyclase_dom"/>
</dbReference>
<sequence>MTYIGLSLAFLALAALVLTIALAAHPAGRALATRWWLPVALAGLVVLALTAVFDNVMIRLGLMTYAPDAISGVLVGVAPLEDFAYPLAALLLLPALWLLFGRRGDHDR</sequence>
<evidence type="ECO:0000313" key="11">
    <source>
        <dbReference type="Proteomes" id="UP000279859"/>
    </source>
</evidence>
<protein>
    <submittedName>
        <fullName evidence="10">Lycopene cyclase domain-containing protein</fullName>
    </submittedName>
</protein>
<evidence type="ECO:0000313" key="10">
    <source>
        <dbReference type="EMBL" id="RNE67284.1"/>
    </source>
</evidence>
<evidence type="ECO:0000256" key="6">
    <source>
        <dbReference type="ARBA" id="ARBA00023136"/>
    </source>
</evidence>
<evidence type="ECO:0000256" key="7">
    <source>
        <dbReference type="ARBA" id="ARBA00023235"/>
    </source>
</evidence>
<dbReference type="Pfam" id="PF18916">
    <property type="entry name" value="Lycopene_cyc"/>
    <property type="match status" value="1"/>
</dbReference>
<keyword evidence="5 8" id="KW-1133">Transmembrane helix</keyword>
<keyword evidence="11" id="KW-1185">Reference proteome</keyword>
<feature type="transmembrane region" description="Helical" evidence="8">
    <location>
        <begin position="33"/>
        <end position="53"/>
    </location>
</feature>
<keyword evidence="3 8" id="KW-0812">Transmembrane</keyword>
<dbReference type="NCBIfam" id="TIGR03462">
    <property type="entry name" value="CarR_dom_SF"/>
    <property type="match status" value="1"/>
</dbReference>
<accession>A0A3M8LRB5</accession>
<reference evidence="10 11" key="1">
    <citation type="submission" date="2018-11" db="EMBL/GenBank/DDBJ databases">
        <title>Cryobacterium sp. nov., isolated from rhizosphere soil of lettuce.</title>
        <authorList>
            <person name="Wang Y."/>
        </authorList>
    </citation>
    <scope>NUCLEOTIDE SEQUENCE [LARGE SCALE GENOMIC DNA]</scope>
    <source>
        <strain evidence="10 11">NEAU-85</strain>
    </source>
</reference>
<keyword evidence="7" id="KW-0413">Isomerase</keyword>
<comment type="caution">
    <text evidence="10">The sequence shown here is derived from an EMBL/GenBank/DDBJ whole genome shotgun (WGS) entry which is preliminary data.</text>
</comment>
<proteinExistence type="predicted"/>
<gene>
    <name evidence="10" type="ORF">EEJ31_00420</name>
</gene>
<evidence type="ECO:0000259" key="9">
    <source>
        <dbReference type="Pfam" id="PF18916"/>
    </source>
</evidence>
<dbReference type="Proteomes" id="UP000279859">
    <property type="component" value="Unassembled WGS sequence"/>
</dbReference>
<evidence type="ECO:0000256" key="4">
    <source>
        <dbReference type="ARBA" id="ARBA00022746"/>
    </source>
</evidence>
<dbReference type="GO" id="GO:0045436">
    <property type="term" value="F:lycopene beta cyclase activity"/>
    <property type="evidence" value="ECO:0007669"/>
    <property type="project" value="UniProtKB-ARBA"/>
</dbReference>
<evidence type="ECO:0000256" key="3">
    <source>
        <dbReference type="ARBA" id="ARBA00022692"/>
    </source>
</evidence>
<feature type="domain" description="Lycopene cyclase" evidence="9">
    <location>
        <begin position="13"/>
        <end position="96"/>
    </location>
</feature>
<evidence type="ECO:0000256" key="8">
    <source>
        <dbReference type="SAM" id="Phobius"/>
    </source>
</evidence>